<name>A0A923N7C9_9BACT</name>
<gene>
    <name evidence="3" type="ORF">H8S84_12080</name>
</gene>
<keyword evidence="2" id="KW-0472">Membrane</keyword>
<sequence length="148" mass="15666">MESRSLGEERSTYSTNASVRQIRQQNAANKKEKSKTSGAVALGLLAGAAAGAIAGVLLAPDKGTITRKKVADSATKFGDQVSKSYSATKDKVNSWTGKKEPYKNPNLSKNQPGTMGSTTTGTSTGNNSNWDDQEVNRMINDARKTPGL</sequence>
<comment type="caution">
    <text evidence="3">The sequence shown here is derived from an EMBL/GenBank/DDBJ whole genome shotgun (WGS) entry which is preliminary data.</text>
</comment>
<feature type="compositionally biased region" description="Basic and acidic residues" evidence="1">
    <location>
        <begin position="88"/>
        <end position="102"/>
    </location>
</feature>
<evidence type="ECO:0000313" key="3">
    <source>
        <dbReference type="EMBL" id="MBC5993576.1"/>
    </source>
</evidence>
<reference evidence="3" key="1">
    <citation type="submission" date="2020-08" db="EMBL/GenBank/DDBJ databases">
        <title>Pontibacter sp. SD6 16S ribosomal RNA gene Genome sequencing and assembly.</title>
        <authorList>
            <person name="Kang M."/>
        </authorList>
    </citation>
    <scope>NUCLEOTIDE SEQUENCE</scope>
    <source>
        <strain evidence="3">SD6</strain>
    </source>
</reference>
<evidence type="ECO:0000256" key="1">
    <source>
        <dbReference type="SAM" id="MobiDB-lite"/>
    </source>
</evidence>
<dbReference type="Proteomes" id="UP000603640">
    <property type="component" value="Unassembled WGS sequence"/>
</dbReference>
<feature type="region of interest" description="Disordered" evidence="1">
    <location>
        <begin position="71"/>
        <end position="148"/>
    </location>
</feature>
<keyword evidence="2" id="KW-1133">Transmembrane helix</keyword>
<feature type="compositionally biased region" description="Polar residues" evidence="1">
    <location>
        <begin position="105"/>
        <end position="115"/>
    </location>
</feature>
<dbReference type="AlphaFoldDB" id="A0A923N7C9"/>
<keyword evidence="4" id="KW-1185">Reference proteome</keyword>
<feature type="transmembrane region" description="Helical" evidence="2">
    <location>
        <begin position="39"/>
        <end position="59"/>
    </location>
</feature>
<keyword evidence="2" id="KW-0812">Transmembrane</keyword>
<dbReference type="EMBL" id="JACRVF010000003">
    <property type="protein sequence ID" value="MBC5993576.1"/>
    <property type="molecule type" value="Genomic_DNA"/>
</dbReference>
<evidence type="ECO:0000256" key="2">
    <source>
        <dbReference type="SAM" id="Phobius"/>
    </source>
</evidence>
<feature type="compositionally biased region" description="Basic and acidic residues" evidence="1">
    <location>
        <begin position="1"/>
        <end position="11"/>
    </location>
</feature>
<feature type="region of interest" description="Disordered" evidence="1">
    <location>
        <begin position="1"/>
        <end position="36"/>
    </location>
</feature>
<evidence type="ECO:0000313" key="4">
    <source>
        <dbReference type="Proteomes" id="UP000603640"/>
    </source>
</evidence>
<accession>A0A923N7C9</accession>
<dbReference type="Pfam" id="PF12732">
    <property type="entry name" value="YtxH"/>
    <property type="match status" value="1"/>
</dbReference>
<feature type="compositionally biased region" description="Low complexity" evidence="1">
    <location>
        <begin position="116"/>
        <end position="129"/>
    </location>
</feature>
<dbReference type="InterPro" id="IPR024623">
    <property type="entry name" value="YtxH"/>
</dbReference>
<protein>
    <submittedName>
        <fullName evidence="3">YtxH domain-containing protein</fullName>
    </submittedName>
</protein>
<feature type="compositionally biased region" description="Polar residues" evidence="1">
    <location>
        <begin position="12"/>
        <end position="28"/>
    </location>
</feature>
<proteinExistence type="predicted"/>
<organism evidence="3 4">
    <name type="scientific">Pontibacter cellulosilyticus</name>
    <dbReference type="NCBI Taxonomy" id="1720253"/>
    <lineage>
        <taxon>Bacteria</taxon>
        <taxon>Pseudomonadati</taxon>
        <taxon>Bacteroidota</taxon>
        <taxon>Cytophagia</taxon>
        <taxon>Cytophagales</taxon>
        <taxon>Hymenobacteraceae</taxon>
        <taxon>Pontibacter</taxon>
    </lineage>
</organism>